<dbReference type="Pfam" id="PF07714">
    <property type="entry name" value="PK_Tyr_Ser-Thr"/>
    <property type="match status" value="2"/>
</dbReference>
<dbReference type="SMART" id="SM00220">
    <property type="entry name" value="S_TKc"/>
    <property type="match status" value="1"/>
</dbReference>
<gene>
    <name evidence="4" type="ORF">RSOLAG22IIIB_08368</name>
</gene>
<dbReference type="PROSITE" id="PS00107">
    <property type="entry name" value="PROTEIN_KINASE_ATP"/>
    <property type="match status" value="1"/>
</dbReference>
<feature type="region of interest" description="Disordered" evidence="2">
    <location>
        <begin position="1"/>
        <end position="23"/>
    </location>
</feature>
<proteinExistence type="predicted"/>
<dbReference type="AlphaFoldDB" id="A0A0K6FSS0"/>
<keyword evidence="1" id="KW-0067">ATP-binding</keyword>
<evidence type="ECO:0000259" key="3">
    <source>
        <dbReference type="PROSITE" id="PS50011"/>
    </source>
</evidence>
<dbReference type="InterPro" id="IPR051681">
    <property type="entry name" value="Ser/Thr_Kinases-Pseudokinases"/>
</dbReference>
<dbReference type="InterPro" id="IPR001245">
    <property type="entry name" value="Ser-Thr/Tyr_kinase_cat_dom"/>
</dbReference>
<feature type="domain" description="Protein kinase" evidence="3">
    <location>
        <begin position="264"/>
        <end position="546"/>
    </location>
</feature>
<dbReference type="GO" id="GO:0005524">
    <property type="term" value="F:ATP binding"/>
    <property type="evidence" value="ECO:0007669"/>
    <property type="project" value="UniProtKB-UniRule"/>
</dbReference>
<evidence type="ECO:0000256" key="2">
    <source>
        <dbReference type="SAM" id="MobiDB-lite"/>
    </source>
</evidence>
<dbReference type="GO" id="GO:0004674">
    <property type="term" value="F:protein serine/threonine kinase activity"/>
    <property type="evidence" value="ECO:0007669"/>
    <property type="project" value="TreeGrafter"/>
</dbReference>
<dbReference type="PROSITE" id="PS50011">
    <property type="entry name" value="PROTEIN_KINASE_DOM"/>
    <property type="match status" value="2"/>
</dbReference>
<evidence type="ECO:0000313" key="4">
    <source>
        <dbReference type="EMBL" id="CUA69243.1"/>
    </source>
</evidence>
<evidence type="ECO:0000256" key="1">
    <source>
        <dbReference type="PROSITE-ProRule" id="PRU10141"/>
    </source>
</evidence>
<keyword evidence="5" id="KW-1185">Reference proteome</keyword>
<dbReference type="InterPro" id="IPR017441">
    <property type="entry name" value="Protein_kinase_ATP_BS"/>
</dbReference>
<keyword evidence="1" id="KW-0547">Nucleotide-binding</keyword>
<name>A0A0K6FSS0_9AGAM</name>
<feature type="domain" description="Protein kinase" evidence="3">
    <location>
        <begin position="579"/>
        <end position="774"/>
    </location>
</feature>
<accession>A0A0K6FSS0</accession>
<dbReference type="Gene3D" id="1.10.510.10">
    <property type="entry name" value="Transferase(Phosphotransferase) domain 1"/>
    <property type="match status" value="2"/>
</dbReference>
<keyword evidence="4" id="KW-0675">Receptor</keyword>
<dbReference type="InterPro" id="IPR000719">
    <property type="entry name" value="Prot_kinase_dom"/>
</dbReference>
<dbReference type="InterPro" id="IPR011009">
    <property type="entry name" value="Kinase-like_dom_sf"/>
</dbReference>
<protein>
    <submittedName>
        <fullName evidence="4">Platelet-derived growth factor receptor alpha</fullName>
    </submittedName>
</protein>
<reference evidence="4 5" key="1">
    <citation type="submission" date="2015-07" db="EMBL/GenBank/DDBJ databases">
        <authorList>
            <person name="Noorani M."/>
        </authorList>
    </citation>
    <scope>NUCLEOTIDE SEQUENCE [LARGE SCALE GENOMIC DNA]</scope>
    <source>
        <strain evidence="4">BBA 69670</strain>
    </source>
</reference>
<evidence type="ECO:0000313" key="5">
    <source>
        <dbReference type="Proteomes" id="UP000044841"/>
    </source>
</evidence>
<dbReference type="SUPFAM" id="SSF56112">
    <property type="entry name" value="Protein kinase-like (PK-like)"/>
    <property type="match status" value="2"/>
</dbReference>
<dbReference type="Proteomes" id="UP000044841">
    <property type="component" value="Unassembled WGS sequence"/>
</dbReference>
<feature type="binding site" evidence="1">
    <location>
        <position position="611"/>
    </location>
    <ligand>
        <name>ATP</name>
        <dbReference type="ChEBI" id="CHEBI:30616"/>
    </ligand>
</feature>
<dbReference type="EMBL" id="CYGV01000713">
    <property type="protein sequence ID" value="CUA69243.1"/>
    <property type="molecule type" value="Genomic_DNA"/>
</dbReference>
<dbReference type="PANTHER" id="PTHR44329">
    <property type="entry name" value="SERINE/THREONINE-PROTEIN KINASE TNNI3K-RELATED"/>
    <property type="match status" value="1"/>
</dbReference>
<organism evidence="4 5">
    <name type="scientific">Rhizoctonia solani</name>
    <dbReference type="NCBI Taxonomy" id="456999"/>
    <lineage>
        <taxon>Eukaryota</taxon>
        <taxon>Fungi</taxon>
        <taxon>Dikarya</taxon>
        <taxon>Basidiomycota</taxon>
        <taxon>Agaricomycotina</taxon>
        <taxon>Agaricomycetes</taxon>
        <taxon>Cantharellales</taxon>
        <taxon>Ceratobasidiaceae</taxon>
        <taxon>Rhizoctonia</taxon>
    </lineage>
</organism>
<sequence>MELIVPSPTSPMKLSPAYSSSPLHKSPINPISPSLAYPDEELTVAEVSSKLDKLADIGLDFTSALRALQQFLTIQEQITAGKDQLKVLKKQAIHALEECAMFKRQGGNLSNILPSITSALDEVSKGIKPGAQWCLILKDSRRMDAIEVLVRAASKSIAELSHLILGESTTSSIYAEELESARVADRMRFENFKLAVGVKIPDSVDPWEHINLWMDENLKNFSRTIDRVTLDSTTANTKAALTAIAEVTGQSLPGGTILDERFIVISPYVIDHGARHDILRGKYFTGQVVAIKALRHWLDEEAAKNIHKRLTMENGHWLKLRHDCVLPFYGYGLMQSSVNKSSYQVYMVTPYLKNEDVKQYLKRYPKLPQSVRSQMALDIAHGLKYMHSEIASEGKPALAHGSLNVYNVLVKDSGRVVISGFANTMLYEAGDETFSRIREDKYRYIAPETLDDLVDHSGAFEGDTWSWGMVTLEILTGEPPFVQETRMPKIFSLLMGRQHPQRLSHPKIEEYSQKNRLWELLEGCWNPNPKERPEIIEVASQMESFVKTYISSSTSAPEIVQVLSERGYPDITDRIDTRLCSPHAIGGGGYGDIYEGYLNLWHGEQLKVAIKCPRIFNSSENEGRNALNAIAREGYAWSKQCHPNVLEVFGMALFRGQIAIVSPWMGNGTILNYIKKKPAVSRLDLSAQVARGLAYLHQGGTIHGDIKSSNILVSEKGVVKIIDFGSTVLNHYSFEFSGQASHHFSIRWAAPELLLEDNPQASMQADVYALGMVM</sequence>